<dbReference type="GeneID" id="40831697"/>
<keyword evidence="3" id="KW-1185">Reference proteome</keyword>
<evidence type="ECO:0000256" key="1">
    <source>
        <dbReference type="SAM" id="Phobius"/>
    </source>
</evidence>
<evidence type="ECO:0000313" key="2">
    <source>
        <dbReference type="EMBL" id="SDM91576.1"/>
    </source>
</evidence>
<keyword evidence="1" id="KW-1133">Transmembrane helix</keyword>
<accession>A0A1G9X512</accession>
<organism evidence="2 3">
    <name type="scientific">Streptomyces wuyuanensis</name>
    <dbReference type="NCBI Taxonomy" id="1196353"/>
    <lineage>
        <taxon>Bacteria</taxon>
        <taxon>Bacillati</taxon>
        <taxon>Actinomycetota</taxon>
        <taxon>Actinomycetes</taxon>
        <taxon>Kitasatosporales</taxon>
        <taxon>Streptomycetaceae</taxon>
        <taxon>Streptomyces</taxon>
    </lineage>
</organism>
<dbReference type="AlphaFoldDB" id="A0A1G9X512"/>
<feature type="transmembrane region" description="Helical" evidence="1">
    <location>
        <begin position="12"/>
        <end position="30"/>
    </location>
</feature>
<name>A0A1G9X512_9ACTN</name>
<dbReference type="RefSeq" id="WP_093657500.1">
    <property type="nucleotide sequence ID" value="NZ_FNHI01000015.1"/>
</dbReference>
<keyword evidence="1" id="KW-0812">Transmembrane</keyword>
<keyword evidence="1" id="KW-0472">Membrane</keyword>
<proteinExistence type="predicted"/>
<protein>
    <submittedName>
        <fullName evidence="2">Uncharacterized protein</fullName>
    </submittedName>
</protein>
<sequence length="156" mass="16085">MQGRLEKLKQRGGISLFVLAVGLGIFFFVGSASQAPSGWGAAYAAGKPVTVQLSSSCRIETVGDGKSTGKCEGTKWTADGESRTGTLYAYGDDITRSADGALTFTGEAKALGDRAYGRPDTWLTVVHLGALGIAAIGVLALLGSLVSVMLPSRRTA</sequence>
<dbReference type="EMBL" id="FNHI01000015">
    <property type="protein sequence ID" value="SDM91576.1"/>
    <property type="molecule type" value="Genomic_DNA"/>
</dbReference>
<reference evidence="3" key="1">
    <citation type="submission" date="2016-10" db="EMBL/GenBank/DDBJ databases">
        <authorList>
            <person name="Varghese N."/>
            <person name="Submissions S."/>
        </authorList>
    </citation>
    <scope>NUCLEOTIDE SEQUENCE [LARGE SCALE GENOMIC DNA]</scope>
    <source>
        <strain evidence="3">CGMCC 4.7042</strain>
    </source>
</reference>
<dbReference type="OrthoDB" id="4240003at2"/>
<dbReference type="Proteomes" id="UP000199063">
    <property type="component" value="Unassembled WGS sequence"/>
</dbReference>
<evidence type="ECO:0000313" key="3">
    <source>
        <dbReference type="Proteomes" id="UP000199063"/>
    </source>
</evidence>
<gene>
    <name evidence="2" type="ORF">SAMN05444921_11562</name>
</gene>
<feature type="transmembrane region" description="Helical" evidence="1">
    <location>
        <begin position="125"/>
        <end position="150"/>
    </location>
</feature>